<evidence type="ECO:0000313" key="3">
    <source>
        <dbReference type="Proteomes" id="UP000427373"/>
    </source>
</evidence>
<dbReference type="KEGG" id="soh:D1869_05560"/>
<dbReference type="AlphaFoldDB" id="A0A650CFQ5"/>
<reference evidence="1 4" key="2">
    <citation type="submission" date="2020-08" db="EMBL/GenBank/DDBJ databases">
        <title>Genomic Encyclopedia of Type Strains, Phase IV (KMG-IV): sequencing the most valuable type-strain genomes for metagenomic binning, comparative biology and taxonomic classification.</title>
        <authorList>
            <person name="Goeker M."/>
        </authorList>
    </citation>
    <scope>NUCLEOTIDE SEQUENCE [LARGE SCALE GENOMIC DNA]</scope>
    <source>
        <strain evidence="1 4">DSM 12421</strain>
    </source>
</reference>
<evidence type="ECO:0000313" key="2">
    <source>
        <dbReference type="EMBL" id="QGR16711.1"/>
    </source>
</evidence>
<evidence type="ECO:0000313" key="4">
    <source>
        <dbReference type="Proteomes" id="UP000582213"/>
    </source>
</evidence>
<dbReference type="RefSeq" id="WP_156014266.1">
    <property type="nucleotide sequence ID" value="NZ_CP045484.1"/>
</dbReference>
<reference evidence="2 3" key="1">
    <citation type="submission" date="2019-10" db="EMBL/GenBank/DDBJ databases">
        <title>Genome Sequences from Six Type Strain Members of the Archaeal Family Sulfolobaceae: Acidianus ambivalens, Acidianus infernus, Metallosphaera prunae, Stygiolobus azoricus, Sulfolobus metallicus, and Sulfurisphaera ohwakuensis.</title>
        <authorList>
            <person name="Counts J.A."/>
            <person name="Kelly R.M."/>
        </authorList>
    </citation>
    <scope>NUCLEOTIDE SEQUENCE [LARGE SCALE GENOMIC DNA]</scope>
    <source>
        <strain evidence="2 3">TA-1</strain>
    </source>
</reference>
<dbReference type="GeneID" id="42800692"/>
<sequence length="105" mass="12231">MSDFLFRFLGVDKIIKDIEEETKKIIYPIKVSREDSLLILKEILKEYNINIELKEGGSLIDERRRLTSIASNMTPLNIENPEDILWQIAQAIKPKGLRKCQKSDQ</sequence>
<dbReference type="Proteomes" id="UP000582213">
    <property type="component" value="Unassembled WGS sequence"/>
</dbReference>
<keyword evidence="3" id="KW-1185">Reference proteome</keyword>
<dbReference type="Proteomes" id="UP000427373">
    <property type="component" value="Chromosome"/>
</dbReference>
<name>A0A650CFQ5_SULOH</name>
<dbReference type="EMBL" id="JACHFY010000016">
    <property type="protein sequence ID" value="MBB5254485.1"/>
    <property type="molecule type" value="Genomic_DNA"/>
</dbReference>
<dbReference type="OrthoDB" id="42511at2157"/>
<protein>
    <submittedName>
        <fullName evidence="2">RNase L inhibitor</fullName>
    </submittedName>
</protein>
<evidence type="ECO:0000313" key="1">
    <source>
        <dbReference type="EMBL" id="MBB5254485.1"/>
    </source>
</evidence>
<gene>
    <name evidence="2" type="ORF">D1869_05560</name>
    <name evidence="1" type="ORF">HNQ62_002259</name>
</gene>
<accession>A0A650CFQ5</accession>
<organism evidence="2 3">
    <name type="scientific">Sulfurisphaera ohwakuensis</name>
    <dbReference type="NCBI Taxonomy" id="69656"/>
    <lineage>
        <taxon>Archaea</taxon>
        <taxon>Thermoproteota</taxon>
        <taxon>Thermoprotei</taxon>
        <taxon>Sulfolobales</taxon>
        <taxon>Sulfolobaceae</taxon>
        <taxon>Sulfurisphaera</taxon>
    </lineage>
</organism>
<proteinExistence type="predicted"/>
<dbReference type="EMBL" id="CP045484">
    <property type="protein sequence ID" value="QGR16711.1"/>
    <property type="molecule type" value="Genomic_DNA"/>
</dbReference>